<accession>A0ABU6XMR0</accession>
<protein>
    <submittedName>
        <fullName evidence="2">Uncharacterized protein</fullName>
    </submittedName>
</protein>
<dbReference type="Proteomes" id="UP001341840">
    <property type="component" value="Unassembled WGS sequence"/>
</dbReference>
<keyword evidence="1" id="KW-1133">Transmembrane helix</keyword>
<keyword evidence="1" id="KW-0812">Transmembrane</keyword>
<organism evidence="2 3">
    <name type="scientific">Stylosanthes scabra</name>
    <dbReference type="NCBI Taxonomy" id="79078"/>
    <lineage>
        <taxon>Eukaryota</taxon>
        <taxon>Viridiplantae</taxon>
        <taxon>Streptophyta</taxon>
        <taxon>Embryophyta</taxon>
        <taxon>Tracheophyta</taxon>
        <taxon>Spermatophyta</taxon>
        <taxon>Magnoliopsida</taxon>
        <taxon>eudicotyledons</taxon>
        <taxon>Gunneridae</taxon>
        <taxon>Pentapetalae</taxon>
        <taxon>rosids</taxon>
        <taxon>fabids</taxon>
        <taxon>Fabales</taxon>
        <taxon>Fabaceae</taxon>
        <taxon>Papilionoideae</taxon>
        <taxon>50 kb inversion clade</taxon>
        <taxon>dalbergioids sensu lato</taxon>
        <taxon>Dalbergieae</taxon>
        <taxon>Pterocarpus clade</taxon>
        <taxon>Stylosanthes</taxon>
    </lineage>
</organism>
<dbReference type="InterPro" id="IPR045283">
    <property type="entry name" value="AT3G44326-like"/>
</dbReference>
<dbReference type="EMBL" id="JASCZI010212083">
    <property type="protein sequence ID" value="MED6198283.1"/>
    <property type="molecule type" value="Genomic_DNA"/>
</dbReference>
<dbReference type="PANTHER" id="PTHR33736">
    <property type="entry name" value="F-BOX PROTEIN-RELATED"/>
    <property type="match status" value="1"/>
</dbReference>
<keyword evidence="3" id="KW-1185">Reference proteome</keyword>
<evidence type="ECO:0000313" key="2">
    <source>
        <dbReference type="EMBL" id="MED6198283.1"/>
    </source>
</evidence>
<sequence>MERERKDGKLWQELFDGLQLSWIVVNRKMKQAANLASWRPLGGQRHWPTDNDFVIRFGSVLPATDILPSQVVECILVMKFRVVNTEEDGIGTKVKLTELSMQLEDMEGAYVNGRNSLLILKEALSCRRSKNYSEVLESCHLYSKVQSELKEEKMRNESRLDRLCILSGIAAFMTFWYCVL</sequence>
<dbReference type="PANTHER" id="PTHR33736:SF12">
    <property type="entry name" value="F-BOX DOMAIN-CONTAINING PROTEIN"/>
    <property type="match status" value="1"/>
</dbReference>
<evidence type="ECO:0000313" key="3">
    <source>
        <dbReference type="Proteomes" id="UP001341840"/>
    </source>
</evidence>
<proteinExistence type="predicted"/>
<gene>
    <name evidence="2" type="ORF">PIB30_064733</name>
</gene>
<evidence type="ECO:0000256" key="1">
    <source>
        <dbReference type="SAM" id="Phobius"/>
    </source>
</evidence>
<name>A0ABU6XMR0_9FABA</name>
<reference evidence="2 3" key="1">
    <citation type="journal article" date="2023" name="Plants (Basel)">
        <title>Bridging the Gap: Combining Genomics and Transcriptomics Approaches to Understand Stylosanthes scabra, an Orphan Legume from the Brazilian Caatinga.</title>
        <authorList>
            <person name="Ferreira-Neto J.R.C."/>
            <person name="da Silva M.D."/>
            <person name="Binneck E."/>
            <person name="de Melo N.F."/>
            <person name="da Silva R.H."/>
            <person name="de Melo A.L.T.M."/>
            <person name="Pandolfi V."/>
            <person name="Bustamante F.O."/>
            <person name="Brasileiro-Vidal A.C."/>
            <person name="Benko-Iseppon A.M."/>
        </authorList>
    </citation>
    <scope>NUCLEOTIDE SEQUENCE [LARGE SCALE GENOMIC DNA]</scope>
    <source>
        <tissue evidence="2">Leaves</tissue>
    </source>
</reference>
<comment type="caution">
    <text evidence="2">The sequence shown here is derived from an EMBL/GenBank/DDBJ whole genome shotgun (WGS) entry which is preliminary data.</text>
</comment>
<keyword evidence="1" id="KW-0472">Membrane</keyword>
<feature type="transmembrane region" description="Helical" evidence="1">
    <location>
        <begin position="160"/>
        <end position="177"/>
    </location>
</feature>